<gene>
    <name evidence="4" type="ORF">FRX31_022714</name>
</gene>
<evidence type="ECO:0000256" key="2">
    <source>
        <dbReference type="ARBA" id="ARBA00023002"/>
    </source>
</evidence>
<dbReference type="GO" id="GO:0016491">
    <property type="term" value="F:oxidoreductase activity"/>
    <property type="evidence" value="ECO:0007669"/>
    <property type="project" value="UniProtKB-KW"/>
</dbReference>
<dbReference type="AlphaFoldDB" id="A0A7J6VRJ1"/>
<proteinExistence type="predicted"/>
<protein>
    <submittedName>
        <fullName evidence="4">Perakine reductase</fullName>
    </submittedName>
</protein>
<dbReference type="InterPro" id="IPR036812">
    <property type="entry name" value="NAD(P)_OxRdtase_dom_sf"/>
</dbReference>
<organism evidence="4 5">
    <name type="scientific">Thalictrum thalictroides</name>
    <name type="common">Rue-anemone</name>
    <name type="synonym">Anemone thalictroides</name>
    <dbReference type="NCBI Taxonomy" id="46969"/>
    <lineage>
        <taxon>Eukaryota</taxon>
        <taxon>Viridiplantae</taxon>
        <taxon>Streptophyta</taxon>
        <taxon>Embryophyta</taxon>
        <taxon>Tracheophyta</taxon>
        <taxon>Spermatophyta</taxon>
        <taxon>Magnoliopsida</taxon>
        <taxon>Ranunculales</taxon>
        <taxon>Ranunculaceae</taxon>
        <taxon>Thalictroideae</taxon>
        <taxon>Thalictrum</taxon>
    </lineage>
</organism>
<dbReference type="Gene3D" id="3.20.20.100">
    <property type="entry name" value="NADP-dependent oxidoreductase domain"/>
    <property type="match status" value="1"/>
</dbReference>
<comment type="caution">
    <text evidence="4">The sequence shown here is derived from an EMBL/GenBank/DDBJ whole genome shotgun (WGS) entry which is preliminary data.</text>
</comment>
<reference evidence="4 5" key="1">
    <citation type="submission" date="2020-06" db="EMBL/GenBank/DDBJ databases">
        <title>Transcriptomic and genomic resources for Thalictrum thalictroides and T. hernandezii: Facilitating candidate gene discovery in an emerging model plant lineage.</title>
        <authorList>
            <person name="Arias T."/>
            <person name="Riano-Pachon D.M."/>
            <person name="Di Stilio V.S."/>
        </authorList>
    </citation>
    <scope>NUCLEOTIDE SEQUENCE [LARGE SCALE GENOMIC DNA]</scope>
    <source>
        <strain evidence="5">cv. WT478/WT964</strain>
        <tissue evidence="4">Leaves</tissue>
    </source>
</reference>
<dbReference type="PANTHER" id="PTHR43625">
    <property type="entry name" value="AFLATOXIN B1 ALDEHYDE REDUCTASE"/>
    <property type="match status" value="1"/>
</dbReference>
<feature type="domain" description="NADP-dependent oxidoreductase" evidence="3">
    <location>
        <begin position="8"/>
        <end position="57"/>
    </location>
</feature>
<dbReference type="InterPro" id="IPR050791">
    <property type="entry name" value="Aldo-Keto_reductase"/>
</dbReference>
<keyword evidence="2" id="KW-0560">Oxidoreductase</keyword>
<evidence type="ECO:0000259" key="3">
    <source>
        <dbReference type="Pfam" id="PF00248"/>
    </source>
</evidence>
<dbReference type="EMBL" id="JABWDY010027686">
    <property type="protein sequence ID" value="KAF5187699.1"/>
    <property type="molecule type" value="Genomic_DNA"/>
</dbReference>
<dbReference type="GO" id="GO:0005737">
    <property type="term" value="C:cytoplasm"/>
    <property type="evidence" value="ECO:0007669"/>
    <property type="project" value="TreeGrafter"/>
</dbReference>
<evidence type="ECO:0000313" key="4">
    <source>
        <dbReference type="EMBL" id="KAF5187699.1"/>
    </source>
</evidence>
<dbReference type="InterPro" id="IPR023210">
    <property type="entry name" value="NADP_OxRdtase_dom"/>
</dbReference>
<keyword evidence="1" id="KW-0521">NADP</keyword>
<dbReference type="OrthoDB" id="37537at2759"/>
<dbReference type="Pfam" id="PF00248">
    <property type="entry name" value="Aldo_ket_red"/>
    <property type="match status" value="1"/>
</dbReference>
<dbReference type="SUPFAM" id="SSF51430">
    <property type="entry name" value="NAD(P)-linked oxidoreductase"/>
    <property type="match status" value="1"/>
</dbReference>
<dbReference type="PANTHER" id="PTHR43625:SF81">
    <property type="entry name" value="OS01G0618100 PROTEIN"/>
    <property type="match status" value="1"/>
</dbReference>
<name>A0A7J6VRJ1_THATH</name>
<evidence type="ECO:0000256" key="1">
    <source>
        <dbReference type="ARBA" id="ARBA00022857"/>
    </source>
</evidence>
<evidence type="ECO:0000313" key="5">
    <source>
        <dbReference type="Proteomes" id="UP000554482"/>
    </source>
</evidence>
<dbReference type="Proteomes" id="UP000554482">
    <property type="component" value="Unassembled WGS sequence"/>
</dbReference>
<accession>A0A7J6VRJ1</accession>
<keyword evidence="5" id="KW-1185">Reference proteome</keyword>
<sequence>MDKNKILYTRLANLAVKYGCNPAQLALAWVLHQGDDVVPIPGTTKTKNLDDNIGSFKSTAKHNRGTTSPEALAYKILREMKLYLQTIIDNVLDTGVNKSLLERIGLVITYKHKDVVNCSWDKPKQDFFKLNCDGALNLEGVGYGGLIRDKDGHVLLAYLGNSHSKSVIMQELYAIRYGMKGS</sequence>